<organism evidence="1 2">
    <name type="scientific">Clonostachys byssicola</name>
    <dbReference type="NCBI Taxonomy" id="160290"/>
    <lineage>
        <taxon>Eukaryota</taxon>
        <taxon>Fungi</taxon>
        <taxon>Dikarya</taxon>
        <taxon>Ascomycota</taxon>
        <taxon>Pezizomycotina</taxon>
        <taxon>Sordariomycetes</taxon>
        <taxon>Hypocreomycetidae</taxon>
        <taxon>Hypocreales</taxon>
        <taxon>Bionectriaceae</taxon>
        <taxon>Clonostachys</taxon>
    </lineage>
</organism>
<keyword evidence="2" id="KW-1185">Reference proteome</keyword>
<reference evidence="1 2" key="2">
    <citation type="submission" date="2021-10" db="EMBL/GenBank/DDBJ databases">
        <authorList>
            <person name="Piombo E."/>
        </authorList>
    </citation>
    <scope>NUCLEOTIDE SEQUENCE [LARGE SCALE GENOMIC DNA]</scope>
</reference>
<protein>
    <submittedName>
        <fullName evidence="1">Uncharacterized protein</fullName>
    </submittedName>
</protein>
<evidence type="ECO:0000313" key="1">
    <source>
        <dbReference type="EMBL" id="CAG9982718.1"/>
    </source>
</evidence>
<evidence type="ECO:0000313" key="2">
    <source>
        <dbReference type="Proteomes" id="UP000754883"/>
    </source>
</evidence>
<gene>
    <name evidence="1" type="ORF">CBYS24578_00010997</name>
</gene>
<reference evidence="2" key="1">
    <citation type="submission" date="2019-06" db="EMBL/GenBank/DDBJ databases">
        <authorList>
            <person name="Broberg M."/>
        </authorList>
    </citation>
    <scope>NUCLEOTIDE SEQUENCE [LARGE SCALE GENOMIC DNA]</scope>
</reference>
<dbReference type="Proteomes" id="UP000754883">
    <property type="component" value="Unassembled WGS sequence"/>
</dbReference>
<sequence>MAAEARSMVLGMWHSRRKTIGVLEPILVRTTFPQAQRLITYMRINMLDFFASSMFLDGWIDDQHVSTIKEQDLSDILVQGSDIRSCGIDTQGLAVWSRNVILTDMFVGQSRYEGDRCPMKGADKTEIIQMQDKYMQA</sequence>
<name>A0A9N9U8C3_9HYPO</name>
<proteinExistence type="predicted"/>
<dbReference type="AlphaFoldDB" id="A0A9N9U8C3"/>
<comment type="caution">
    <text evidence="1">The sequence shown here is derived from an EMBL/GenBank/DDBJ whole genome shotgun (WGS) entry which is preliminary data.</text>
</comment>
<dbReference type="EMBL" id="CABFNO020001350">
    <property type="protein sequence ID" value="CAG9982718.1"/>
    <property type="molecule type" value="Genomic_DNA"/>
</dbReference>
<accession>A0A9N9U8C3</accession>